<dbReference type="NCBIfam" id="NF009386">
    <property type="entry name" value="PRK12745.1"/>
    <property type="match status" value="1"/>
</dbReference>
<dbReference type="STRING" id="555512.SAMN04487993_10564"/>
<feature type="domain" description="Ketoreductase" evidence="4">
    <location>
        <begin position="4"/>
        <end position="191"/>
    </location>
</feature>
<protein>
    <submittedName>
        <fullName evidence="5">NAD(P)-dependent dehydrogenase, short-chain alcohol dehydrogenase family</fullName>
    </submittedName>
</protein>
<evidence type="ECO:0000313" key="6">
    <source>
        <dbReference type="Proteomes" id="UP000199093"/>
    </source>
</evidence>
<dbReference type="InterPro" id="IPR002347">
    <property type="entry name" value="SDR_fam"/>
</dbReference>
<dbReference type="GO" id="GO:0006633">
    <property type="term" value="P:fatty acid biosynthetic process"/>
    <property type="evidence" value="ECO:0007669"/>
    <property type="project" value="TreeGrafter"/>
</dbReference>
<sequence>MSGQVALVTGSSRGIGFAAARELARAGFAVALNGPGEDEDLARACDSLRAEGARVAAVVFDVSDLAAHDAALDRVEAALGPLTTLVNNAGVGVLRRGDPLEVREDSFDRCIAVNTKAMFFLCQSFARRLLARPRDAALTHAIVNVSSSNAVAVAVPRSEYCVSKAGAAMVSKAFAVRLGPENIAVYDVQPGLVATDMTAPVIAEYSARARDGLTLFPRIGQPEEMGRIIAALASGALPYTTGQVISADAGMLVPRF</sequence>
<dbReference type="Gene3D" id="3.40.50.720">
    <property type="entry name" value="NAD(P)-binding Rossmann-like Domain"/>
    <property type="match status" value="1"/>
</dbReference>
<dbReference type="PROSITE" id="PS00061">
    <property type="entry name" value="ADH_SHORT"/>
    <property type="match status" value="1"/>
</dbReference>
<dbReference type="PRINTS" id="PR00080">
    <property type="entry name" value="SDRFAMILY"/>
</dbReference>
<dbReference type="SUPFAM" id="SSF51735">
    <property type="entry name" value="NAD(P)-binding Rossmann-fold domains"/>
    <property type="match status" value="1"/>
</dbReference>
<proteinExistence type="inferred from homology"/>
<dbReference type="OrthoDB" id="9803333at2"/>
<evidence type="ECO:0000259" key="4">
    <source>
        <dbReference type="SMART" id="SM00822"/>
    </source>
</evidence>
<dbReference type="AlphaFoldDB" id="A0A1G8UXQ2"/>
<dbReference type="Proteomes" id="UP000199093">
    <property type="component" value="Unassembled WGS sequence"/>
</dbReference>
<dbReference type="GO" id="GO:0048038">
    <property type="term" value="F:quinone binding"/>
    <property type="evidence" value="ECO:0007669"/>
    <property type="project" value="TreeGrafter"/>
</dbReference>
<evidence type="ECO:0000256" key="3">
    <source>
        <dbReference type="RuleBase" id="RU000363"/>
    </source>
</evidence>
<dbReference type="SMART" id="SM00822">
    <property type="entry name" value="PKS_KR"/>
    <property type="match status" value="1"/>
</dbReference>
<dbReference type="EMBL" id="FNEJ01000056">
    <property type="protein sequence ID" value="SDJ58642.1"/>
    <property type="molecule type" value="Genomic_DNA"/>
</dbReference>
<evidence type="ECO:0000313" key="5">
    <source>
        <dbReference type="EMBL" id="SDJ58642.1"/>
    </source>
</evidence>
<dbReference type="Pfam" id="PF00106">
    <property type="entry name" value="adh_short"/>
    <property type="match status" value="1"/>
</dbReference>
<organism evidence="5 6">
    <name type="scientific">Salipiger marinus</name>
    <dbReference type="NCBI Taxonomy" id="555512"/>
    <lineage>
        <taxon>Bacteria</taxon>
        <taxon>Pseudomonadati</taxon>
        <taxon>Pseudomonadota</taxon>
        <taxon>Alphaproteobacteria</taxon>
        <taxon>Rhodobacterales</taxon>
        <taxon>Roseobacteraceae</taxon>
        <taxon>Salipiger</taxon>
    </lineage>
</organism>
<dbReference type="InterPro" id="IPR057326">
    <property type="entry name" value="KR_dom"/>
</dbReference>
<evidence type="ECO:0000256" key="1">
    <source>
        <dbReference type="ARBA" id="ARBA00006484"/>
    </source>
</evidence>
<dbReference type="GO" id="GO:0016616">
    <property type="term" value="F:oxidoreductase activity, acting on the CH-OH group of donors, NAD or NADP as acceptor"/>
    <property type="evidence" value="ECO:0007669"/>
    <property type="project" value="TreeGrafter"/>
</dbReference>
<comment type="similarity">
    <text evidence="1 3">Belongs to the short-chain dehydrogenases/reductases (SDR) family.</text>
</comment>
<accession>A0A1G8UXQ2</accession>
<keyword evidence="2" id="KW-0560">Oxidoreductase</keyword>
<dbReference type="RefSeq" id="WP_089852534.1">
    <property type="nucleotide sequence ID" value="NZ_FNEJ01000056.1"/>
</dbReference>
<keyword evidence="6" id="KW-1185">Reference proteome</keyword>
<gene>
    <name evidence="5" type="ORF">SAMN04487993_10564</name>
</gene>
<dbReference type="PANTHER" id="PTHR42760">
    <property type="entry name" value="SHORT-CHAIN DEHYDROGENASES/REDUCTASES FAMILY MEMBER"/>
    <property type="match status" value="1"/>
</dbReference>
<dbReference type="PANTHER" id="PTHR42760:SF133">
    <property type="entry name" value="3-OXOACYL-[ACYL-CARRIER-PROTEIN] REDUCTASE"/>
    <property type="match status" value="1"/>
</dbReference>
<dbReference type="InterPro" id="IPR020904">
    <property type="entry name" value="Sc_DH/Rdtase_CS"/>
</dbReference>
<reference evidence="5 6" key="1">
    <citation type="submission" date="2016-10" db="EMBL/GenBank/DDBJ databases">
        <authorList>
            <person name="de Groot N.N."/>
        </authorList>
    </citation>
    <scope>NUCLEOTIDE SEQUENCE [LARGE SCALE GENOMIC DNA]</scope>
    <source>
        <strain evidence="5 6">DSM 26424</strain>
    </source>
</reference>
<dbReference type="InterPro" id="IPR036291">
    <property type="entry name" value="NAD(P)-bd_dom_sf"/>
</dbReference>
<dbReference type="PRINTS" id="PR00081">
    <property type="entry name" value="GDHRDH"/>
</dbReference>
<name>A0A1G8UXQ2_9RHOB</name>
<evidence type="ECO:0000256" key="2">
    <source>
        <dbReference type="ARBA" id="ARBA00023002"/>
    </source>
</evidence>